<feature type="transmembrane region" description="Helical" evidence="1">
    <location>
        <begin position="66"/>
        <end position="85"/>
    </location>
</feature>
<sequence>MNDNENLEGGPVAVPDSTGAKVETAGAFDIRNFIGLLVALFGVILVLVGLFDYTDVEAAKTGGVNANLWAGIVMVVVGLLFAVWAKVEPIRMIVSENEEGAEEPRDIAGLD</sequence>
<gene>
    <name evidence="2" type="ORF">I8D64_09480</name>
</gene>
<evidence type="ECO:0000313" key="2">
    <source>
        <dbReference type="EMBL" id="MBK0331632.1"/>
    </source>
</evidence>
<accession>A0ABS1BBU0</accession>
<evidence type="ECO:0008006" key="4">
    <source>
        <dbReference type="Google" id="ProtNLM"/>
    </source>
</evidence>
<proteinExistence type="predicted"/>
<dbReference type="RefSeq" id="WP_200502255.1">
    <property type="nucleotide sequence ID" value="NZ_JAEDAJ010000004.1"/>
</dbReference>
<organism evidence="2 3">
    <name type="scientific">Brachybacterium halotolerans</name>
    <dbReference type="NCBI Taxonomy" id="2795215"/>
    <lineage>
        <taxon>Bacteria</taxon>
        <taxon>Bacillati</taxon>
        <taxon>Actinomycetota</taxon>
        <taxon>Actinomycetes</taxon>
        <taxon>Micrococcales</taxon>
        <taxon>Dermabacteraceae</taxon>
        <taxon>Brachybacterium</taxon>
    </lineage>
</organism>
<keyword evidence="1" id="KW-0472">Membrane</keyword>
<comment type="caution">
    <text evidence="2">The sequence shown here is derived from an EMBL/GenBank/DDBJ whole genome shotgun (WGS) entry which is preliminary data.</text>
</comment>
<keyword evidence="3" id="KW-1185">Reference proteome</keyword>
<keyword evidence="1" id="KW-0812">Transmembrane</keyword>
<evidence type="ECO:0000313" key="3">
    <source>
        <dbReference type="Proteomes" id="UP000612352"/>
    </source>
</evidence>
<feature type="transmembrane region" description="Helical" evidence="1">
    <location>
        <begin position="33"/>
        <end position="54"/>
    </location>
</feature>
<name>A0ABS1BBU0_9MICO</name>
<evidence type="ECO:0000256" key="1">
    <source>
        <dbReference type="SAM" id="Phobius"/>
    </source>
</evidence>
<reference evidence="2 3" key="1">
    <citation type="submission" date="2020-12" db="EMBL/GenBank/DDBJ databases">
        <title>Brachybacterium sp. MASK1Z-5, whole genome shotgun sequence.</title>
        <authorList>
            <person name="Tuo L."/>
        </authorList>
    </citation>
    <scope>NUCLEOTIDE SEQUENCE [LARGE SCALE GENOMIC DNA]</scope>
    <source>
        <strain evidence="2 3">MASK1Z-5</strain>
    </source>
</reference>
<dbReference type="EMBL" id="JAEDAJ010000004">
    <property type="protein sequence ID" value="MBK0331632.1"/>
    <property type="molecule type" value="Genomic_DNA"/>
</dbReference>
<protein>
    <recommendedName>
        <fullName evidence="4">Amino acid transporter</fullName>
    </recommendedName>
</protein>
<keyword evidence="1" id="KW-1133">Transmembrane helix</keyword>
<dbReference type="Proteomes" id="UP000612352">
    <property type="component" value="Unassembled WGS sequence"/>
</dbReference>